<dbReference type="Proteomes" id="UP000799755">
    <property type="component" value="Unassembled WGS sequence"/>
</dbReference>
<comment type="caution">
    <text evidence="1">The sequence shown here is derived from an EMBL/GenBank/DDBJ whole genome shotgun (WGS) entry which is preliminary data.</text>
</comment>
<accession>A0ACB6QFU7</accession>
<name>A0ACB6QFU7_9PLEO</name>
<gene>
    <name evidence="1" type="ORF">BDR25DRAFT_80860</name>
</gene>
<sequence>MVYTSGIDKDRFPYLHRVETLKTSFPCLGTFTSRLMNVSDEGRRLVDQHFQREDGSYCPPGRCCVLEFRSNSNRAWGHVVKFKDDLDLFDYLQLHNPLNGPPTPSDCSHRLYILEDISPEYVELIGRHLHVDPLIFASQINTWKFLNSKAIAQRTLPSLSKPAKSFTLRYHEPRTFDNPLENGHCTFASNRRTIDSWFPIPGGRITMPFEAALVRHCASFWVDNASDPDKGWNALLLVDPPISSCKAPEELVLPHGTYTLLKRVPTKDSRYAMFRTQPHISRPYNGGHPDPIPESAALRFTSDYGKANLEHSGAKSIYRRKNSLFDEAILYWTQKDNDDAVRLAIEQPFNTMQYVLKIVAYHWTNTLELFLVTLNQAEFLADEGRYQQLEEGGDAVSGIFTDDYHKWKKEISRLYVAIYSLNVFRRRLAYFEDDVELNLERLGCKPDGTLYSPFADAQNLPLALQDAMMDFSAIAGRVKLYKDRADALASTADEIVNLRGAAKSLDDGAFNLRLAVLAAVVFPPTLIAALFGMSDGFKPGDGQFWIFWAVSIPSVIFMVIIVLRWDTISSFLRLSRPRGMQFTHERRRR</sequence>
<evidence type="ECO:0000313" key="1">
    <source>
        <dbReference type="EMBL" id="KAF2465899.1"/>
    </source>
</evidence>
<proteinExistence type="predicted"/>
<evidence type="ECO:0000313" key="2">
    <source>
        <dbReference type="Proteomes" id="UP000799755"/>
    </source>
</evidence>
<organism evidence="1 2">
    <name type="scientific">Lindgomyces ingoldianus</name>
    <dbReference type="NCBI Taxonomy" id="673940"/>
    <lineage>
        <taxon>Eukaryota</taxon>
        <taxon>Fungi</taxon>
        <taxon>Dikarya</taxon>
        <taxon>Ascomycota</taxon>
        <taxon>Pezizomycotina</taxon>
        <taxon>Dothideomycetes</taxon>
        <taxon>Pleosporomycetidae</taxon>
        <taxon>Pleosporales</taxon>
        <taxon>Lindgomycetaceae</taxon>
        <taxon>Lindgomyces</taxon>
    </lineage>
</organism>
<protein>
    <submittedName>
        <fullName evidence="1">Uncharacterized protein</fullName>
    </submittedName>
</protein>
<reference evidence="1" key="1">
    <citation type="journal article" date="2020" name="Stud. Mycol.">
        <title>101 Dothideomycetes genomes: a test case for predicting lifestyles and emergence of pathogens.</title>
        <authorList>
            <person name="Haridas S."/>
            <person name="Albert R."/>
            <person name="Binder M."/>
            <person name="Bloem J."/>
            <person name="Labutti K."/>
            <person name="Salamov A."/>
            <person name="Andreopoulos B."/>
            <person name="Baker S."/>
            <person name="Barry K."/>
            <person name="Bills G."/>
            <person name="Bluhm B."/>
            <person name="Cannon C."/>
            <person name="Castanera R."/>
            <person name="Culley D."/>
            <person name="Daum C."/>
            <person name="Ezra D."/>
            <person name="Gonzalez J."/>
            <person name="Henrissat B."/>
            <person name="Kuo A."/>
            <person name="Liang C."/>
            <person name="Lipzen A."/>
            <person name="Lutzoni F."/>
            <person name="Magnuson J."/>
            <person name="Mondo S."/>
            <person name="Nolan M."/>
            <person name="Ohm R."/>
            <person name="Pangilinan J."/>
            <person name="Park H.-J."/>
            <person name="Ramirez L."/>
            <person name="Alfaro M."/>
            <person name="Sun H."/>
            <person name="Tritt A."/>
            <person name="Yoshinaga Y."/>
            <person name="Zwiers L.-H."/>
            <person name="Turgeon B."/>
            <person name="Goodwin S."/>
            <person name="Spatafora J."/>
            <person name="Crous P."/>
            <person name="Grigoriev I."/>
        </authorList>
    </citation>
    <scope>NUCLEOTIDE SEQUENCE</scope>
    <source>
        <strain evidence="1">ATCC 200398</strain>
    </source>
</reference>
<dbReference type="EMBL" id="MU003527">
    <property type="protein sequence ID" value="KAF2465899.1"/>
    <property type="molecule type" value="Genomic_DNA"/>
</dbReference>
<keyword evidence="2" id="KW-1185">Reference proteome</keyword>